<sequence>MYKSLMFSIAALGLCAAQVASATEYDIQIEEGAFYPEITYLVPGDSVKFVNNNGGTVKVVSGDSTWDSGDLGIGQSYLLAVSPETALGFSLAADSEISGQLSFDLAPLSLDDAAFEENGEGTAPESSN</sequence>
<evidence type="ECO:0000313" key="3">
    <source>
        <dbReference type="Proteomes" id="UP000184514"/>
    </source>
</evidence>
<protein>
    <recommendedName>
        <fullName evidence="4">Plastocyanin</fullName>
    </recommendedName>
</protein>
<dbReference type="STRING" id="696762.PFRI_02830"/>
<organism evidence="2 3">
    <name type="scientific">Planktotalea frisia</name>
    <dbReference type="NCBI Taxonomy" id="696762"/>
    <lineage>
        <taxon>Bacteria</taxon>
        <taxon>Pseudomonadati</taxon>
        <taxon>Pseudomonadota</taxon>
        <taxon>Alphaproteobacteria</taxon>
        <taxon>Rhodobacterales</taxon>
        <taxon>Paracoccaceae</taxon>
        <taxon>Planktotalea</taxon>
    </lineage>
</organism>
<feature type="signal peptide" evidence="1">
    <location>
        <begin position="1"/>
        <end position="22"/>
    </location>
</feature>
<dbReference type="AlphaFoldDB" id="A0A1L9P1W0"/>
<feature type="chain" id="PRO_5012137582" description="Plastocyanin" evidence="1">
    <location>
        <begin position="23"/>
        <end position="128"/>
    </location>
</feature>
<dbReference type="OrthoDB" id="7856719at2"/>
<keyword evidence="3" id="KW-1185">Reference proteome</keyword>
<dbReference type="Gene3D" id="2.60.40.420">
    <property type="entry name" value="Cupredoxins - blue copper proteins"/>
    <property type="match status" value="1"/>
</dbReference>
<evidence type="ECO:0000256" key="1">
    <source>
        <dbReference type="SAM" id="SignalP"/>
    </source>
</evidence>
<comment type="caution">
    <text evidence="2">The sequence shown here is derived from an EMBL/GenBank/DDBJ whole genome shotgun (WGS) entry which is preliminary data.</text>
</comment>
<evidence type="ECO:0008006" key="4">
    <source>
        <dbReference type="Google" id="ProtNLM"/>
    </source>
</evidence>
<accession>A0A1L9P1W0</accession>
<evidence type="ECO:0000313" key="2">
    <source>
        <dbReference type="EMBL" id="OJI95488.1"/>
    </source>
</evidence>
<keyword evidence="1" id="KW-0732">Signal</keyword>
<dbReference type="RefSeq" id="WP_072628985.1">
    <property type="nucleotide sequence ID" value="NZ_JABBAN010000031.1"/>
</dbReference>
<gene>
    <name evidence="2" type="ORF">PFRI_02830</name>
</gene>
<dbReference type="Proteomes" id="UP000184514">
    <property type="component" value="Unassembled WGS sequence"/>
</dbReference>
<dbReference type="EMBL" id="MLCB01000021">
    <property type="protein sequence ID" value="OJI95488.1"/>
    <property type="molecule type" value="Genomic_DNA"/>
</dbReference>
<proteinExistence type="predicted"/>
<reference evidence="2 3" key="1">
    <citation type="submission" date="2016-10" db="EMBL/GenBank/DDBJ databases">
        <title>Genome sequence of Planktotalea frisia SH6-1.</title>
        <authorList>
            <person name="Poehlein A."/>
            <person name="Bakenhus I."/>
            <person name="Voget S."/>
            <person name="Brinkhoff T."/>
            <person name="Simon M."/>
        </authorList>
    </citation>
    <scope>NUCLEOTIDE SEQUENCE [LARGE SCALE GENOMIC DNA]</scope>
    <source>
        <strain evidence="2 3">SH6-1</strain>
    </source>
</reference>
<dbReference type="SUPFAM" id="SSF49503">
    <property type="entry name" value="Cupredoxins"/>
    <property type="match status" value="1"/>
</dbReference>
<name>A0A1L9P1W0_9RHOB</name>
<dbReference type="InterPro" id="IPR008972">
    <property type="entry name" value="Cupredoxin"/>
</dbReference>